<dbReference type="GO" id="GO:0008556">
    <property type="term" value="F:P-type potassium transmembrane transporter activity"/>
    <property type="evidence" value="ECO:0007669"/>
    <property type="project" value="InterPro"/>
</dbReference>
<dbReference type="Proteomes" id="UP000010469">
    <property type="component" value="Chromosome"/>
</dbReference>
<dbReference type="STRING" id="1056495.Calag_0874"/>
<dbReference type="AlphaFoldDB" id="L0AB32"/>
<gene>
    <name evidence="12" type="ordered locus">Calag_0874</name>
</gene>
<keyword evidence="13" id="KW-1185">Reference proteome</keyword>
<keyword evidence="6" id="KW-0067">ATP-binding</keyword>
<evidence type="ECO:0000256" key="3">
    <source>
        <dbReference type="ARBA" id="ARBA00022538"/>
    </source>
</evidence>
<evidence type="ECO:0000256" key="5">
    <source>
        <dbReference type="ARBA" id="ARBA00022741"/>
    </source>
</evidence>
<proteinExistence type="predicted"/>
<dbReference type="HOGENOM" id="CLU_138948_0_0_2"/>
<reference evidence="13" key="1">
    <citation type="submission" date="2012-03" db="EMBL/GenBank/DDBJ databases">
        <title>Complete genome of Caldisphaera lagunensis DSM 15908.</title>
        <authorList>
            <person name="Lucas S."/>
            <person name="Copeland A."/>
            <person name="Lapidus A."/>
            <person name="Glavina del Rio T."/>
            <person name="Dalin E."/>
            <person name="Tice H."/>
            <person name="Bruce D."/>
            <person name="Goodwin L."/>
            <person name="Pitluck S."/>
            <person name="Peters L."/>
            <person name="Mikhailova N."/>
            <person name="Teshima H."/>
            <person name="Kyrpides N."/>
            <person name="Mavromatis K."/>
            <person name="Ivanova N."/>
            <person name="Brettin T."/>
            <person name="Detter J.C."/>
            <person name="Han C."/>
            <person name="Larimer F."/>
            <person name="Land M."/>
            <person name="Hauser L."/>
            <person name="Markowitz V."/>
            <person name="Cheng J.-F."/>
            <person name="Hugenholtz P."/>
            <person name="Woyke T."/>
            <person name="Wu D."/>
            <person name="Spring S."/>
            <person name="Schroeder M."/>
            <person name="Brambilla E."/>
            <person name="Klenk H.-P."/>
            <person name="Eisen J.A."/>
        </authorList>
    </citation>
    <scope>NUCLEOTIDE SEQUENCE [LARGE SCALE GENOMIC DNA]</scope>
    <source>
        <strain evidence="13">DSM 15908 / JCM 11604 / IC-154</strain>
    </source>
</reference>
<dbReference type="Pfam" id="PF02669">
    <property type="entry name" value="KdpC"/>
    <property type="match status" value="2"/>
</dbReference>
<organism evidence="12 13">
    <name type="scientific">Caldisphaera lagunensis (strain DSM 15908 / JCM 11604 / ANMR 0165 / IC-154)</name>
    <dbReference type="NCBI Taxonomy" id="1056495"/>
    <lineage>
        <taxon>Archaea</taxon>
        <taxon>Thermoproteota</taxon>
        <taxon>Thermoprotei</taxon>
        <taxon>Acidilobales</taxon>
        <taxon>Caldisphaeraceae</taxon>
        <taxon>Caldisphaera</taxon>
    </lineage>
</organism>
<dbReference type="PANTHER" id="PTHR30042:SF2">
    <property type="entry name" value="POTASSIUM-TRANSPORTING ATPASE KDPC SUBUNIT"/>
    <property type="match status" value="1"/>
</dbReference>
<accession>L0AB32</accession>
<evidence type="ECO:0000256" key="7">
    <source>
        <dbReference type="ARBA" id="ARBA00022958"/>
    </source>
</evidence>
<dbReference type="GeneID" id="14212134"/>
<keyword evidence="7" id="KW-0630">Potassium</keyword>
<evidence type="ECO:0000256" key="10">
    <source>
        <dbReference type="ARBA" id="ARBA00023136"/>
    </source>
</evidence>
<dbReference type="GO" id="GO:0016020">
    <property type="term" value="C:membrane"/>
    <property type="evidence" value="ECO:0007669"/>
    <property type="project" value="InterPro"/>
</dbReference>
<evidence type="ECO:0000256" key="9">
    <source>
        <dbReference type="ARBA" id="ARBA00023065"/>
    </source>
</evidence>
<evidence type="ECO:0000256" key="1">
    <source>
        <dbReference type="ARBA" id="ARBA00022448"/>
    </source>
</evidence>
<keyword evidence="10 11" id="KW-0472">Membrane</keyword>
<keyword evidence="2" id="KW-1003">Cell membrane</keyword>
<dbReference type="RefSeq" id="WP_015232511.1">
    <property type="nucleotide sequence ID" value="NC_019791.1"/>
</dbReference>
<evidence type="ECO:0000256" key="8">
    <source>
        <dbReference type="ARBA" id="ARBA00022989"/>
    </source>
</evidence>
<evidence type="ECO:0000313" key="13">
    <source>
        <dbReference type="Proteomes" id="UP000010469"/>
    </source>
</evidence>
<evidence type="ECO:0000256" key="6">
    <source>
        <dbReference type="ARBA" id="ARBA00022840"/>
    </source>
</evidence>
<evidence type="ECO:0000256" key="4">
    <source>
        <dbReference type="ARBA" id="ARBA00022692"/>
    </source>
</evidence>
<dbReference type="eggNOG" id="arCOG04805">
    <property type="taxonomic scope" value="Archaea"/>
</dbReference>
<name>L0AB32_CALLD</name>
<dbReference type="InParanoid" id="L0AB32"/>
<evidence type="ECO:0000256" key="2">
    <source>
        <dbReference type="ARBA" id="ARBA00022475"/>
    </source>
</evidence>
<dbReference type="InterPro" id="IPR003820">
    <property type="entry name" value="KdpC"/>
</dbReference>
<sequence length="158" mass="17853">MNVRQYLLIPLAIFVFSILILGFVYPLMLNGIGLIAKNNAEGSLIIINGTIIGSYLIAGKINNSAFFWANYNNSFVSGYDPYITVNQALSQVNRISNSTGISKQFLINIIYENSEQIEEQDLFIFSPGQRVVNVMELNAILIRKYPNIYDKYLKLNSK</sequence>
<dbReference type="OrthoDB" id="8035at2157"/>
<dbReference type="GO" id="GO:0005524">
    <property type="term" value="F:ATP binding"/>
    <property type="evidence" value="ECO:0007669"/>
    <property type="project" value="UniProtKB-KW"/>
</dbReference>
<keyword evidence="8 11" id="KW-1133">Transmembrane helix</keyword>
<protein>
    <submittedName>
        <fullName evidence="12">K+-transporting ATPase, c chain</fullName>
    </submittedName>
</protein>
<keyword evidence="4 11" id="KW-0812">Transmembrane</keyword>
<dbReference type="PANTHER" id="PTHR30042">
    <property type="entry name" value="POTASSIUM-TRANSPORTING ATPASE C CHAIN"/>
    <property type="match status" value="1"/>
</dbReference>
<feature type="transmembrane region" description="Helical" evidence="11">
    <location>
        <begin position="7"/>
        <end position="28"/>
    </location>
</feature>
<keyword evidence="3" id="KW-0633">Potassium transport</keyword>
<evidence type="ECO:0000256" key="11">
    <source>
        <dbReference type="SAM" id="Phobius"/>
    </source>
</evidence>
<keyword evidence="5" id="KW-0547">Nucleotide-binding</keyword>
<keyword evidence="1" id="KW-0813">Transport</keyword>
<feature type="transmembrane region" description="Helical" evidence="11">
    <location>
        <begin position="40"/>
        <end position="58"/>
    </location>
</feature>
<evidence type="ECO:0000313" key="12">
    <source>
        <dbReference type="EMBL" id="AFZ70614.1"/>
    </source>
</evidence>
<keyword evidence="9" id="KW-0406">Ion transport</keyword>
<dbReference type="EMBL" id="CP003378">
    <property type="protein sequence ID" value="AFZ70614.1"/>
    <property type="molecule type" value="Genomic_DNA"/>
</dbReference>
<dbReference type="KEGG" id="clg:Calag_0874"/>